<gene>
    <name evidence="1" type="ORF">LOD99_5304</name>
</gene>
<dbReference type="EMBL" id="JAKMXF010000305">
    <property type="protein sequence ID" value="KAI6651338.1"/>
    <property type="molecule type" value="Genomic_DNA"/>
</dbReference>
<keyword evidence="2" id="KW-1185">Reference proteome</keyword>
<dbReference type="GO" id="GO:0003676">
    <property type="term" value="F:nucleic acid binding"/>
    <property type="evidence" value="ECO:0007669"/>
    <property type="project" value="InterPro"/>
</dbReference>
<dbReference type="PANTHER" id="PTHR46060">
    <property type="entry name" value="MARINER MOS1 TRANSPOSASE-LIKE PROTEIN"/>
    <property type="match status" value="1"/>
</dbReference>
<name>A0AAV7JRN7_9METZ</name>
<sequence>MKILIDNASSHTAKLSKDFLDVEGFELLPHPPYSPDLASCDFWLLPKLKIYLQGKYLTHYKHSERDCSSTSNPSPKKSTEMCFTSGWKVKSCSPLLAYSHPLAIENIFLFDNNKIHKDLREQTSAFNLESEFIDKFDTFISGSAMGDNYYISMFKSTLIDLCRSNETYAGQGEKLVNQLTDLLGTDNMRPILLKRHLERSHPDLNDKDVLYFQWKENGVEQIRLDTTGTYK</sequence>
<dbReference type="InterPro" id="IPR052709">
    <property type="entry name" value="Transposase-MT_Hybrid"/>
</dbReference>
<dbReference type="Gene3D" id="3.30.420.10">
    <property type="entry name" value="Ribonuclease H-like superfamily/Ribonuclease H"/>
    <property type="match status" value="1"/>
</dbReference>
<dbReference type="PANTHER" id="PTHR46060:SF1">
    <property type="entry name" value="MARINER MOS1 TRANSPOSASE-LIKE PROTEIN"/>
    <property type="match status" value="1"/>
</dbReference>
<evidence type="ECO:0000313" key="1">
    <source>
        <dbReference type="EMBL" id="KAI6651338.1"/>
    </source>
</evidence>
<evidence type="ECO:0000313" key="2">
    <source>
        <dbReference type="Proteomes" id="UP001165289"/>
    </source>
</evidence>
<dbReference type="Proteomes" id="UP001165289">
    <property type="component" value="Unassembled WGS sequence"/>
</dbReference>
<comment type="caution">
    <text evidence="1">The sequence shown here is derived from an EMBL/GenBank/DDBJ whole genome shotgun (WGS) entry which is preliminary data.</text>
</comment>
<reference evidence="1 2" key="1">
    <citation type="journal article" date="2023" name="BMC Biol.">
        <title>The compact genome of the sponge Oopsacas minuta (Hexactinellida) is lacking key metazoan core genes.</title>
        <authorList>
            <person name="Santini S."/>
            <person name="Schenkelaars Q."/>
            <person name="Jourda C."/>
            <person name="Duchesne M."/>
            <person name="Belahbib H."/>
            <person name="Rocher C."/>
            <person name="Selva M."/>
            <person name="Riesgo A."/>
            <person name="Vervoort M."/>
            <person name="Leys S.P."/>
            <person name="Kodjabachian L."/>
            <person name="Le Bivic A."/>
            <person name="Borchiellini C."/>
            <person name="Claverie J.M."/>
            <person name="Renard E."/>
        </authorList>
    </citation>
    <scope>NUCLEOTIDE SEQUENCE [LARGE SCALE GENOMIC DNA]</scope>
    <source>
        <strain evidence="1">SPO-2</strain>
    </source>
</reference>
<protein>
    <submittedName>
        <fullName evidence="1">Transposase</fullName>
    </submittedName>
</protein>
<dbReference type="AlphaFoldDB" id="A0AAV7JRN7"/>
<accession>A0AAV7JRN7</accession>
<dbReference type="InterPro" id="IPR036397">
    <property type="entry name" value="RNaseH_sf"/>
</dbReference>
<organism evidence="1 2">
    <name type="scientific">Oopsacas minuta</name>
    <dbReference type="NCBI Taxonomy" id="111878"/>
    <lineage>
        <taxon>Eukaryota</taxon>
        <taxon>Metazoa</taxon>
        <taxon>Porifera</taxon>
        <taxon>Hexactinellida</taxon>
        <taxon>Hexasterophora</taxon>
        <taxon>Lyssacinosida</taxon>
        <taxon>Leucopsacidae</taxon>
        <taxon>Oopsacas</taxon>
    </lineage>
</organism>
<proteinExistence type="predicted"/>